<evidence type="ECO:0000313" key="2">
    <source>
        <dbReference type="Proteomes" id="UP000176645"/>
    </source>
</evidence>
<accession>A0A1G1WH67</accession>
<dbReference type="AlphaFoldDB" id="A0A1G1WH67"/>
<reference evidence="1 2" key="1">
    <citation type="journal article" date="2016" name="Nat. Commun.">
        <title>Thousands of microbial genomes shed light on interconnected biogeochemical processes in an aquifer system.</title>
        <authorList>
            <person name="Anantharaman K."/>
            <person name="Brown C.T."/>
            <person name="Hug L.A."/>
            <person name="Sharon I."/>
            <person name="Castelle C.J."/>
            <person name="Probst A.J."/>
            <person name="Thomas B.C."/>
            <person name="Singh A."/>
            <person name="Wilkins M.J."/>
            <person name="Karaoz U."/>
            <person name="Brodie E.L."/>
            <person name="Williams K.H."/>
            <person name="Hubbard S.S."/>
            <person name="Banfield J.F."/>
        </authorList>
    </citation>
    <scope>NUCLEOTIDE SEQUENCE [LARGE SCALE GENOMIC DNA]</scope>
</reference>
<name>A0A1G1WH67_9BACT</name>
<dbReference type="Proteomes" id="UP000176645">
    <property type="component" value="Unassembled WGS sequence"/>
</dbReference>
<protein>
    <submittedName>
        <fullName evidence="1">Uncharacterized protein</fullName>
    </submittedName>
</protein>
<comment type="caution">
    <text evidence="1">The sequence shown here is derived from an EMBL/GenBank/DDBJ whole genome shotgun (WGS) entry which is preliminary data.</text>
</comment>
<sequence length="61" mass="7227">MRPIMVRDFFICQQLSRDCIQLLRVGVADQRGLYFSFKFAILEDTKGKQYHAMRDVKNLSK</sequence>
<dbReference type="EMBL" id="MHCU01000050">
    <property type="protein sequence ID" value="OGY27043.1"/>
    <property type="molecule type" value="Genomic_DNA"/>
</dbReference>
<gene>
    <name evidence="1" type="ORF">A2Z42_04085</name>
</gene>
<evidence type="ECO:0000313" key="1">
    <source>
        <dbReference type="EMBL" id="OGY27043.1"/>
    </source>
</evidence>
<organism evidence="1 2">
    <name type="scientific">Candidatus Woykebacteria bacterium RBG_19FT_COMBO_43_10</name>
    <dbReference type="NCBI Taxonomy" id="1802598"/>
    <lineage>
        <taxon>Bacteria</taxon>
        <taxon>Candidatus Woykeibacteriota</taxon>
    </lineage>
</organism>
<proteinExistence type="predicted"/>